<dbReference type="PANTHER" id="PTHR30425:SF1">
    <property type="entry name" value="PHOSPHATE TRANSPORT SYSTEM PERMEASE PROTEIN PSTC"/>
    <property type="match status" value="1"/>
</dbReference>
<evidence type="ECO:0000256" key="7">
    <source>
        <dbReference type="ARBA" id="ARBA00022989"/>
    </source>
</evidence>
<dbReference type="GO" id="GO:0006817">
    <property type="term" value="P:phosphate ion transport"/>
    <property type="evidence" value="ECO:0007669"/>
    <property type="project" value="UniProtKB-KW"/>
</dbReference>
<comment type="subcellular location">
    <subcellularLocation>
        <location evidence="10">Cell inner membrane</location>
        <topology evidence="10">Multi-pass membrane protein</topology>
    </subcellularLocation>
    <subcellularLocation>
        <location evidence="1 9">Cell membrane</location>
        <topology evidence="1 9">Multi-pass membrane protein</topology>
    </subcellularLocation>
</comment>
<accession>A0AB39KRD8</accession>
<feature type="transmembrane region" description="Helical" evidence="9">
    <location>
        <begin position="178"/>
        <end position="198"/>
    </location>
</feature>
<dbReference type="InterPro" id="IPR000515">
    <property type="entry name" value="MetI-like"/>
</dbReference>
<evidence type="ECO:0000256" key="6">
    <source>
        <dbReference type="ARBA" id="ARBA00022692"/>
    </source>
</evidence>
<dbReference type="CDD" id="cd06261">
    <property type="entry name" value="TM_PBP2"/>
    <property type="match status" value="1"/>
</dbReference>
<keyword evidence="10" id="KW-0997">Cell inner membrane</keyword>
<dbReference type="GO" id="GO:0005886">
    <property type="term" value="C:plasma membrane"/>
    <property type="evidence" value="ECO:0007669"/>
    <property type="project" value="UniProtKB-SubCell"/>
</dbReference>
<evidence type="ECO:0000256" key="9">
    <source>
        <dbReference type="RuleBase" id="RU363032"/>
    </source>
</evidence>
<feature type="transmembrane region" description="Helical" evidence="9">
    <location>
        <begin position="78"/>
        <end position="109"/>
    </location>
</feature>
<dbReference type="SUPFAM" id="SSF161098">
    <property type="entry name" value="MetI-like"/>
    <property type="match status" value="1"/>
</dbReference>
<dbReference type="InterPro" id="IPR035906">
    <property type="entry name" value="MetI-like_sf"/>
</dbReference>
<dbReference type="PROSITE" id="PS50928">
    <property type="entry name" value="ABC_TM1"/>
    <property type="match status" value="1"/>
</dbReference>
<dbReference type="GO" id="GO:0005315">
    <property type="term" value="F:phosphate transmembrane transporter activity"/>
    <property type="evidence" value="ECO:0007669"/>
    <property type="project" value="InterPro"/>
</dbReference>
<keyword evidence="4" id="KW-1003">Cell membrane</keyword>
<gene>
    <name evidence="12" type="primary">pstC</name>
    <name evidence="12" type="ORF">ABOZ73_13775</name>
</gene>
<feature type="transmembrane region" description="Helical" evidence="9">
    <location>
        <begin position="121"/>
        <end position="148"/>
    </location>
</feature>
<evidence type="ECO:0000256" key="4">
    <source>
        <dbReference type="ARBA" id="ARBA00022475"/>
    </source>
</evidence>
<protein>
    <recommendedName>
        <fullName evidence="10">Phosphate transport system permease protein</fullName>
    </recommendedName>
</protein>
<evidence type="ECO:0000256" key="5">
    <source>
        <dbReference type="ARBA" id="ARBA00022592"/>
    </source>
</evidence>
<evidence type="ECO:0000256" key="10">
    <source>
        <dbReference type="RuleBase" id="RU363054"/>
    </source>
</evidence>
<keyword evidence="8 9" id="KW-0472">Membrane</keyword>
<comment type="function">
    <text evidence="10">Part of the binding-protein-dependent transport system for phosphate; probably responsible for the translocation of the substrate across the membrane.</text>
</comment>
<evidence type="ECO:0000256" key="3">
    <source>
        <dbReference type="ARBA" id="ARBA00022448"/>
    </source>
</evidence>
<dbReference type="AlphaFoldDB" id="A0AB39KRD8"/>
<reference evidence="12" key="1">
    <citation type="submission" date="2024-06" db="EMBL/GenBank/DDBJ databases">
        <title>Caulobacter inopinatus, sp. nov.</title>
        <authorList>
            <person name="Donachie S.P."/>
        </authorList>
    </citation>
    <scope>NUCLEOTIDE SEQUENCE</scope>
    <source>
        <strain evidence="12">73W</strain>
    </source>
</reference>
<keyword evidence="3 9" id="KW-0813">Transport</keyword>
<feature type="transmembrane region" description="Helical" evidence="9">
    <location>
        <begin position="30"/>
        <end position="58"/>
    </location>
</feature>
<organism evidence="12">
    <name type="scientific">Caulobacter sp. 73W</name>
    <dbReference type="NCBI Taxonomy" id="3161137"/>
    <lineage>
        <taxon>Bacteria</taxon>
        <taxon>Pseudomonadati</taxon>
        <taxon>Pseudomonadota</taxon>
        <taxon>Alphaproteobacteria</taxon>
        <taxon>Caulobacterales</taxon>
        <taxon>Caulobacteraceae</taxon>
        <taxon>Caulobacter</taxon>
    </lineage>
</organism>
<dbReference type="Pfam" id="PF00528">
    <property type="entry name" value="BPD_transp_1"/>
    <property type="match status" value="1"/>
</dbReference>
<evidence type="ECO:0000256" key="1">
    <source>
        <dbReference type="ARBA" id="ARBA00004651"/>
    </source>
</evidence>
<evidence type="ECO:0000256" key="2">
    <source>
        <dbReference type="ARBA" id="ARBA00007069"/>
    </source>
</evidence>
<dbReference type="InterPro" id="IPR011864">
    <property type="entry name" value="Phosphate_PstC"/>
</dbReference>
<feature type="domain" description="ABC transmembrane type-1" evidence="11">
    <location>
        <begin position="84"/>
        <end position="313"/>
    </location>
</feature>
<dbReference type="InterPro" id="IPR051124">
    <property type="entry name" value="Phosphate_Transport_Permease"/>
</dbReference>
<evidence type="ECO:0000313" key="12">
    <source>
        <dbReference type="EMBL" id="XDO95856.1"/>
    </source>
</evidence>
<name>A0AB39KRD8_9CAUL</name>
<dbReference type="RefSeq" id="WP_369058702.1">
    <property type="nucleotide sequence ID" value="NZ_CP158375.1"/>
</dbReference>
<evidence type="ECO:0000256" key="8">
    <source>
        <dbReference type="ARBA" id="ARBA00023136"/>
    </source>
</evidence>
<dbReference type="Gene3D" id="1.10.3720.10">
    <property type="entry name" value="MetI-like"/>
    <property type="match status" value="1"/>
</dbReference>
<keyword evidence="7 9" id="KW-1133">Transmembrane helix</keyword>
<keyword evidence="6 9" id="KW-0812">Transmembrane</keyword>
<sequence>MTLTADASTGLKPPRAARPKGASFDPIFQALCFGAATALLAALGGVIVTLAIGGWPAFQNMGLSFLTSSEWNPVTDVYGAAGPLVGTIITAALALMISLPIAFGVAIFLVELCPTVLRRPIGTAVELLAGIPSIVYGMWGLFVFAPFFSKHVQVPLMTAAAPGSIWEKLVAGIPNGTGILAAAIILAIMILPFMAAMLRELLLTVPPQVRESAYGLGATRLEVVSSVTLPYVRRGAIGAVMLGLGRALGETMAVTFIIGNSHGFPKSIFDSGSTIASTIANEFTEATSLAHTSSLLALGLMLFVITFAVLGMARLLIGQSKH</sequence>
<feature type="transmembrane region" description="Helical" evidence="9">
    <location>
        <begin position="236"/>
        <end position="258"/>
    </location>
</feature>
<dbReference type="PANTHER" id="PTHR30425">
    <property type="entry name" value="PHOSPHATE TRANSPORT SYSTEM PERMEASE PROTEIN PST"/>
    <property type="match status" value="1"/>
</dbReference>
<dbReference type="NCBIfam" id="TIGR02138">
    <property type="entry name" value="phosphate_pstC"/>
    <property type="match status" value="1"/>
</dbReference>
<feature type="transmembrane region" description="Helical" evidence="9">
    <location>
        <begin position="295"/>
        <end position="317"/>
    </location>
</feature>
<keyword evidence="5 10" id="KW-0592">Phosphate transport</keyword>
<comment type="similarity">
    <text evidence="2 10">Belongs to the binding-protein-dependent transport system permease family. CysTW subfamily.</text>
</comment>
<dbReference type="EMBL" id="CP158375">
    <property type="protein sequence ID" value="XDO95856.1"/>
    <property type="molecule type" value="Genomic_DNA"/>
</dbReference>
<proteinExistence type="inferred from homology"/>
<evidence type="ECO:0000259" key="11">
    <source>
        <dbReference type="PROSITE" id="PS50928"/>
    </source>
</evidence>